<dbReference type="Proteomes" id="UP001143910">
    <property type="component" value="Unassembled WGS sequence"/>
</dbReference>
<comment type="caution">
    <text evidence="1">The sequence shown here is derived from an EMBL/GenBank/DDBJ whole genome shotgun (WGS) entry which is preliminary data.</text>
</comment>
<reference evidence="1" key="1">
    <citation type="submission" date="2022-08" db="EMBL/GenBank/DDBJ databases">
        <title>Genome Sequence of Lecanicillium fungicola.</title>
        <authorList>
            <person name="Buettner E."/>
        </authorList>
    </citation>
    <scope>NUCLEOTIDE SEQUENCE</scope>
    <source>
        <strain evidence="1">Babe33</strain>
    </source>
</reference>
<accession>A0ACC1N9B6</accession>
<protein>
    <submittedName>
        <fullName evidence="1">Uncharacterized protein</fullName>
    </submittedName>
</protein>
<dbReference type="EMBL" id="JANJQO010000756">
    <property type="protein sequence ID" value="KAJ2975039.1"/>
    <property type="molecule type" value="Genomic_DNA"/>
</dbReference>
<evidence type="ECO:0000313" key="1">
    <source>
        <dbReference type="EMBL" id="KAJ2975039.1"/>
    </source>
</evidence>
<keyword evidence="2" id="KW-1185">Reference proteome</keyword>
<name>A0ACC1N9B6_9HYPO</name>
<organism evidence="1 2">
    <name type="scientific">Zarea fungicola</name>
    <dbReference type="NCBI Taxonomy" id="93591"/>
    <lineage>
        <taxon>Eukaryota</taxon>
        <taxon>Fungi</taxon>
        <taxon>Dikarya</taxon>
        <taxon>Ascomycota</taxon>
        <taxon>Pezizomycotina</taxon>
        <taxon>Sordariomycetes</taxon>
        <taxon>Hypocreomycetidae</taxon>
        <taxon>Hypocreales</taxon>
        <taxon>Cordycipitaceae</taxon>
        <taxon>Zarea</taxon>
    </lineage>
</organism>
<evidence type="ECO:0000313" key="2">
    <source>
        <dbReference type="Proteomes" id="UP001143910"/>
    </source>
</evidence>
<gene>
    <name evidence="1" type="ORF">NQ176_g5736</name>
</gene>
<sequence>MPKSKNPGQTGKKRPDQNNTEEVWFNIRQILDEKRIGSRIQYLVDWEDNPITGEAYDPTWAWCRRDRPRETGVEEQIVAQANTTLPPGAGQLYTTAQSG</sequence>
<proteinExistence type="predicted"/>